<gene>
    <name evidence="1" type="ORF">ACD661_05705</name>
</gene>
<evidence type="ECO:0000313" key="2">
    <source>
        <dbReference type="Proteomes" id="UP001615550"/>
    </source>
</evidence>
<dbReference type="EMBL" id="JBGORX010000001">
    <property type="protein sequence ID" value="MFJ1268044.1"/>
    <property type="molecule type" value="Genomic_DNA"/>
</dbReference>
<organism evidence="1 2">
    <name type="scientific">Legionella lytica</name>
    <dbReference type="NCBI Taxonomy" id="96232"/>
    <lineage>
        <taxon>Bacteria</taxon>
        <taxon>Pseudomonadati</taxon>
        <taxon>Pseudomonadota</taxon>
        <taxon>Gammaproteobacteria</taxon>
        <taxon>Legionellales</taxon>
        <taxon>Legionellaceae</taxon>
        <taxon>Legionella</taxon>
    </lineage>
</organism>
<dbReference type="RefSeq" id="WP_400186867.1">
    <property type="nucleotide sequence ID" value="NZ_JBGORX010000001.1"/>
</dbReference>
<reference evidence="1 2" key="1">
    <citation type="submission" date="2024-08" db="EMBL/GenBank/DDBJ databases">
        <title>Draft Genome Sequence of Legionella lytica strain DSB2004, Isolated From a Fire Sprinkler System.</title>
        <authorList>
            <person name="Everhart A.D."/>
            <person name="Kidane D.T."/>
            <person name="Farone A.L."/>
            <person name="Farone M.B."/>
        </authorList>
    </citation>
    <scope>NUCLEOTIDE SEQUENCE [LARGE SCALE GENOMIC DNA]</scope>
    <source>
        <strain evidence="1 2">DSB2004</strain>
    </source>
</reference>
<name>A0ABW8D5T7_9GAMM</name>
<dbReference type="Proteomes" id="UP001615550">
    <property type="component" value="Unassembled WGS sequence"/>
</dbReference>
<proteinExistence type="predicted"/>
<evidence type="ECO:0000313" key="1">
    <source>
        <dbReference type="EMBL" id="MFJ1268044.1"/>
    </source>
</evidence>
<sequence length="208" mass="22925">MKLYVISTKYQPLVTVNMQPDSGKKPVSQKNISSDDLQTTFNASKNNPLIACDNKDDALAVMSLLIKGHNTTPDFIERGIRIFAVPVVYTVEVESGALSDQTILTADDLIDYADTTTIPLYSSCDLFKNAEKSLINQGIQKYSKDITIRKLSGLEFDAVKDASYLDSSATDIVEVDLKPSLNRLFSFFRSFVPVAEAQQSVTPRLSGN</sequence>
<accession>A0ABW8D5T7</accession>
<comment type="caution">
    <text evidence="1">The sequence shown here is derived from an EMBL/GenBank/DDBJ whole genome shotgun (WGS) entry which is preliminary data.</text>
</comment>
<keyword evidence="2" id="KW-1185">Reference proteome</keyword>
<protein>
    <submittedName>
        <fullName evidence="1">Uncharacterized protein</fullName>
    </submittedName>
</protein>